<name>A0ABT1ZK44_9BURK</name>
<dbReference type="InterPro" id="IPR049283">
    <property type="entry name" value="DUF6851"/>
</dbReference>
<dbReference type="SUPFAM" id="SSF48317">
    <property type="entry name" value="Acid phosphatase/Vanadium-dependent haloperoxidase"/>
    <property type="match status" value="1"/>
</dbReference>
<feature type="domain" description="DUF6851" evidence="1">
    <location>
        <begin position="117"/>
        <end position="252"/>
    </location>
</feature>
<dbReference type="RefSeq" id="WP_258814926.1">
    <property type="nucleotide sequence ID" value="NZ_JANUGW010000001.1"/>
</dbReference>
<dbReference type="InterPro" id="IPR055161">
    <property type="entry name" value="NapH1-like_2nd"/>
</dbReference>
<proteinExistence type="predicted"/>
<reference evidence="3 4" key="1">
    <citation type="submission" date="2022-08" db="EMBL/GenBank/DDBJ databases">
        <title>Reclassification of Massilia species as members of the genera Telluria, Duganella, Pseudoduganella, Mokoshia gen. nov. and Zemynaea gen. nov. using orthogonal and non-orthogonal genome-based approaches.</title>
        <authorList>
            <person name="Bowman J.P."/>
        </authorList>
    </citation>
    <scope>NUCLEOTIDE SEQUENCE [LARGE SCALE GENOMIC DNA]</scope>
    <source>
        <strain evidence="3 4">JCM 31316</strain>
    </source>
</reference>
<dbReference type="PANTHER" id="PTHR34599">
    <property type="entry name" value="PEROXIDASE-RELATED"/>
    <property type="match status" value="1"/>
</dbReference>
<sequence>MQFHSLELLLIISLCSIGRVFDRKLRCLLNLISLTHKGIIMSLIRRKLLKCAMGSAVLSGLPRLASAMPAMGVYHDVDLAVKAALERSIVAGWNDKLVNAAYKAFSPPTVTARALALMNIALFDVWSYLELPQAVGRNPYFRTPVSRAQGADPTFQQIALSAAAAAVLTTLFPTSAADIAAYGAQLGLGGRYPWVVPATRVGEEAAQHILAGRAHDGSNQLGDLNPGAYSDYTGYTPVNSATTMIDPDHWQPLQYQRCVTPQWGKVRPFALRSSDQFRPAAPPSVFSAEMRAEMQELIDLNAALTREQIGICEYWADNSRNPWVRFAQVLSYEQNHTTGQDVRLFRALGIALHDAMVATWDAKIAYDFARPISAIHTVFGDRTLNNWTSAGAVPVAGSRWTPYLYTPPFPEYVSAHSVSGHAAAMVLTRFTRGPFRFKQVVSPTQTLSWNSFFDAAAQAGISRRYGGIHFRSGDLNGRALGTRVGKRVLESLA</sequence>
<dbReference type="EMBL" id="JANUGW010000001">
    <property type="protein sequence ID" value="MCS0580266.1"/>
    <property type="molecule type" value="Genomic_DNA"/>
</dbReference>
<dbReference type="Proteomes" id="UP001204151">
    <property type="component" value="Unassembled WGS sequence"/>
</dbReference>
<dbReference type="InterPro" id="IPR052559">
    <property type="entry name" value="V-haloperoxidase"/>
</dbReference>
<evidence type="ECO:0000259" key="2">
    <source>
        <dbReference type="Pfam" id="PF22778"/>
    </source>
</evidence>
<accession>A0ABT1ZK44</accession>
<comment type="caution">
    <text evidence="3">The sequence shown here is derived from an EMBL/GenBank/DDBJ whole genome shotgun (WGS) entry which is preliminary data.</text>
</comment>
<dbReference type="Pfam" id="PF21167">
    <property type="entry name" value="DUF6851"/>
    <property type="match status" value="1"/>
</dbReference>
<dbReference type="InterPro" id="IPR036938">
    <property type="entry name" value="PAP2/HPO_sf"/>
</dbReference>
<protein>
    <submittedName>
        <fullName evidence="3">Vanadium-dependent haloperoxidase</fullName>
    </submittedName>
</protein>
<dbReference type="PANTHER" id="PTHR34599:SF2">
    <property type="entry name" value="TRAF-TYPE DOMAIN-CONTAINING PROTEIN"/>
    <property type="match status" value="1"/>
</dbReference>
<organism evidence="3 4">
    <name type="scientific">Massilia pinisoli</name>
    <dbReference type="NCBI Taxonomy" id="1772194"/>
    <lineage>
        <taxon>Bacteria</taxon>
        <taxon>Pseudomonadati</taxon>
        <taxon>Pseudomonadota</taxon>
        <taxon>Betaproteobacteria</taxon>
        <taxon>Burkholderiales</taxon>
        <taxon>Oxalobacteraceae</taxon>
        <taxon>Telluria group</taxon>
        <taxon>Massilia</taxon>
    </lineage>
</organism>
<evidence type="ECO:0000259" key="1">
    <source>
        <dbReference type="Pfam" id="PF21167"/>
    </source>
</evidence>
<dbReference type="Gene3D" id="1.10.606.20">
    <property type="match status" value="1"/>
</dbReference>
<dbReference type="Pfam" id="PF22778">
    <property type="entry name" value="VCPO_2nd"/>
    <property type="match status" value="1"/>
</dbReference>
<evidence type="ECO:0000313" key="4">
    <source>
        <dbReference type="Proteomes" id="UP001204151"/>
    </source>
</evidence>
<evidence type="ECO:0000313" key="3">
    <source>
        <dbReference type="EMBL" id="MCS0580266.1"/>
    </source>
</evidence>
<gene>
    <name evidence="3" type="ORF">NX784_01530</name>
</gene>
<keyword evidence="4" id="KW-1185">Reference proteome</keyword>
<feature type="domain" description="Vanadium-dependent haloperoxidase NapH1-like second helical-bundle" evidence="2">
    <location>
        <begin position="344"/>
        <end position="424"/>
    </location>
</feature>
<dbReference type="CDD" id="cd03398">
    <property type="entry name" value="PAP2_haloperoxidase"/>
    <property type="match status" value="1"/>
</dbReference>